<keyword evidence="2" id="KW-1185">Reference proteome</keyword>
<dbReference type="Proteomes" id="UP000490800">
    <property type="component" value="Unassembled WGS sequence"/>
</dbReference>
<accession>A0A7X3FGQ1</accession>
<reference evidence="1 2" key="1">
    <citation type="journal article" date="2019" name="Microorganisms">
        <title>Paenibacillus lutrae sp. nov., A Chitinolytic Species Isolated from A River Otter in Castril Natural Park, Granada, Spain.</title>
        <authorList>
            <person name="Rodriguez M."/>
            <person name="Reina J.C."/>
            <person name="Bejar V."/>
            <person name="Llamas I."/>
        </authorList>
    </citation>
    <scope>NUCLEOTIDE SEQUENCE [LARGE SCALE GENOMIC DNA]</scope>
    <source>
        <strain evidence="1 2">N10</strain>
    </source>
</reference>
<comment type="caution">
    <text evidence="1">The sequence shown here is derived from an EMBL/GenBank/DDBJ whole genome shotgun (WGS) entry which is preliminary data.</text>
</comment>
<organism evidence="1 2">
    <name type="scientific">Paenibacillus lutrae</name>
    <dbReference type="NCBI Taxonomy" id="2078573"/>
    <lineage>
        <taxon>Bacteria</taxon>
        <taxon>Bacillati</taxon>
        <taxon>Bacillota</taxon>
        <taxon>Bacilli</taxon>
        <taxon>Bacillales</taxon>
        <taxon>Paenibacillaceae</taxon>
        <taxon>Paenibacillus</taxon>
    </lineage>
</organism>
<proteinExistence type="predicted"/>
<gene>
    <name evidence="1" type="ORF">EDM21_07175</name>
</gene>
<sequence length="63" mass="7442">MRNLDIRIISTQLGLRSESLEAWLAKEQQTKSEQNYKPEMRNQCHKYAPYENKPSDEMSIISL</sequence>
<protein>
    <submittedName>
        <fullName evidence="1">Uncharacterized protein</fullName>
    </submittedName>
</protein>
<name>A0A7X3FGQ1_9BACL</name>
<dbReference type="AlphaFoldDB" id="A0A7X3FGQ1"/>
<dbReference type="EMBL" id="RHLK01000003">
    <property type="protein sequence ID" value="MVO99312.1"/>
    <property type="molecule type" value="Genomic_DNA"/>
</dbReference>
<evidence type="ECO:0000313" key="2">
    <source>
        <dbReference type="Proteomes" id="UP000490800"/>
    </source>
</evidence>
<evidence type="ECO:0000313" key="1">
    <source>
        <dbReference type="EMBL" id="MVO99312.1"/>
    </source>
</evidence>
<dbReference type="RefSeq" id="WP_157334239.1">
    <property type="nucleotide sequence ID" value="NZ_RHLK01000003.1"/>
</dbReference>
<dbReference type="OrthoDB" id="2628075at2"/>